<dbReference type="EMBL" id="MHQS01000021">
    <property type="protein sequence ID" value="OHA08228.1"/>
    <property type="molecule type" value="Genomic_DNA"/>
</dbReference>
<dbReference type="STRING" id="1802280.A3B37_03275"/>
<evidence type="ECO:0000256" key="6">
    <source>
        <dbReference type="ARBA" id="ARBA00022833"/>
    </source>
</evidence>
<evidence type="ECO:0000313" key="9">
    <source>
        <dbReference type="Proteomes" id="UP000176705"/>
    </source>
</evidence>
<name>A0A1G2L9C2_9BACT</name>
<dbReference type="AlphaFoldDB" id="A0A1G2L9C2"/>
<reference evidence="8 9" key="1">
    <citation type="journal article" date="2016" name="Nat. Commun.">
        <title>Thousands of microbial genomes shed light on interconnected biogeochemical processes in an aquifer system.</title>
        <authorList>
            <person name="Anantharaman K."/>
            <person name="Brown C.T."/>
            <person name="Hug L.A."/>
            <person name="Sharon I."/>
            <person name="Castelle C.J."/>
            <person name="Probst A.J."/>
            <person name="Thomas B.C."/>
            <person name="Singh A."/>
            <person name="Wilkins M.J."/>
            <person name="Karaoz U."/>
            <person name="Brodie E.L."/>
            <person name="Williams K.H."/>
            <person name="Hubbard S.S."/>
            <person name="Banfield J.F."/>
        </authorList>
    </citation>
    <scope>NUCLEOTIDE SEQUENCE [LARGE SCALE GENOMIC DNA]</scope>
</reference>
<keyword evidence="7" id="KW-0698">rRNA processing</keyword>
<organism evidence="8 9">
    <name type="scientific">Candidatus Sungbacteria bacterium RIFCSPLOWO2_01_FULL_59_16</name>
    <dbReference type="NCBI Taxonomy" id="1802280"/>
    <lineage>
        <taxon>Bacteria</taxon>
        <taxon>Candidatus Sungiibacteriota</taxon>
    </lineage>
</organism>
<dbReference type="EC" id="3.1.-.-" evidence="7"/>
<dbReference type="Proteomes" id="UP000176705">
    <property type="component" value="Unassembled WGS sequence"/>
</dbReference>
<keyword evidence="5 7" id="KW-0378">Hydrolase</keyword>
<keyword evidence="2 7" id="KW-0540">Nuclease</keyword>
<dbReference type="Pfam" id="PF02130">
    <property type="entry name" value="YbeY"/>
    <property type="match status" value="1"/>
</dbReference>
<keyword evidence="4 7" id="KW-0255">Endonuclease</keyword>
<dbReference type="Gene3D" id="3.40.390.30">
    <property type="entry name" value="Metalloproteases ('zincins'), catalytic domain"/>
    <property type="match status" value="1"/>
</dbReference>
<feature type="binding site" evidence="7">
    <location>
        <position position="117"/>
    </location>
    <ligand>
        <name>Zn(2+)</name>
        <dbReference type="ChEBI" id="CHEBI:29105"/>
        <note>catalytic</note>
    </ligand>
</feature>
<protein>
    <recommendedName>
        <fullName evidence="7">Endoribonuclease YbeY</fullName>
        <ecNumber evidence="7">3.1.-.-</ecNumber>
    </recommendedName>
</protein>
<sequence length="166" mass="18759">MTVLVVNQTKIRIPAKRITRIAAGLLREFARRGWRKFRAYDLAIVFMGDRESGILHQRFFRKSKPANVLSFDYGSAGEIILAPGVIRHEAREARESFAARLLRLLIHGFVHLAGIHHEKSHALLRRADALEAACARRFGLIDSAGISPPARRGRGRKSSAKHIRRH</sequence>
<dbReference type="SUPFAM" id="SSF55486">
    <property type="entry name" value="Metalloproteases ('zincins'), catalytic domain"/>
    <property type="match status" value="1"/>
</dbReference>
<dbReference type="InterPro" id="IPR002036">
    <property type="entry name" value="YbeY"/>
</dbReference>
<accession>A0A1G2L9C2</accession>
<feature type="binding site" evidence="7">
    <location>
        <position position="107"/>
    </location>
    <ligand>
        <name>Zn(2+)</name>
        <dbReference type="ChEBI" id="CHEBI:29105"/>
        <note>catalytic</note>
    </ligand>
</feature>
<dbReference type="GO" id="GO:0004222">
    <property type="term" value="F:metalloendopeptidase activity"/>
    <property type="evidence" value="ECO:0007669"/>
    <property type="project" value="InterPro"/>
</dbReference>
<evidence type="ECO:0000256" key="3">
    <source>
        <dbReference type="ARBA" id="ARBA00022723"/>
    </source>
</evidence>
<dbReference type="GO" id="GO:0006364">
    <property type="term" value="P:rRNA processing"/>
    <property type="evidence" value="ECO:0007669"/>
    <property type="project" value="UniProtKB-UniRule"/>
</dbReference>
<evidence type="ECO:0000256" key="4">
    <source>
        <dbReference type="ARBA" id="ARBA00022759"/>
    </source>
</evidence>
<dbReference type="GO" id="GO:0008270">
    <property type="term" value="F:zinc ion binding"/>
    <property type="evidence" value="ECO:0007669"/>
    <property type="project" value="UniProtKB-UniRule"/>
</dbReference>
<evidence type="ECO:0000256" key="1">
    <source>
        <dbReference type="ARBA" id="ARBA00010875"/>
    </source>
</evidence>
<comment type="caution">
    <text evidence="8">The sequence shown here is derived from an EMBL/GenBank/DDBJ whole genome shotgun (WGS) entry which is preliminary data.</text>
</comment>
<dbReference type="HAMAP" id="MF_00009">
    <property type="entry name" value="Endoribonucl_YbeY"/>
    <property type="match status" value="1"/>
</dbReference>
<comment type="subcellular location">
    <subcellularLocation>
        <location evidence="7">Cytoplasm</location>
    </subcellularLocation>
</comment>
<evidence type="ECO:0000256" key="5">
    <source>
        <dbReference type="ARBA" id="ARBA00022801"/>
    </source>
</evidence>
<dbReference type="InterPro" id="IPR023091">
    <property type="entry name" value="MetalPrtase_cat_dom_sf_prd"/>
</dbReference>
<dbReference type="GO" id="GO:0004521">
    <property type="term" value="F:RNA endonuclease activity"/>
    <property type="evidence" value="ECO:0007669"/>
    <property type="project" value="UniProtKB-UniRule"/>
</dbReference>
<keyword evidence="7" id="KW-0690">Ribosome biogenesis</keyword>
<feature type="binding site" evidence="7">
    <location>
        <position position="111"/>
    </location>
    <ligand>
        <name>Zn(2+)</name>
        <dbReference type="ChEBI" id="CHEBI:29105"/>
        <note>catalytic</note>
    </ligand>
</feature>
<comment type="cofactor">
    <cofactor evidence="7">
        <name>Zn(2+)</name>
        <dbReference type="ChEBI" id="CHEBI:29105"/>
    </cofactor>
    <text evidence="7">Binds 1 zinc ion.</text>
</comment>
<comment type="similarity">
    <text evidence="1 7">Belongs to the endoribonuclease YbeY family.</text>
</comment>
<keyword evidence="7" id="KW-0963">Cytoplasm</keyword>
<dbReference type="GO" id="GO:0005737">
    <property type="term" value="C:cytoplasm"/>
    <property type="evidence" value="ECO:0007669"/>
    <property type="project" value="UniProtKB-SubCell"/>
</dbReference>
<comment type="function">
    <text evidence="7">Single strand-specific metallo-endoribonuclease involved in late-stage 70S ribosome quality control and in maturation of the 3' terminus of the 16S rRNA.</text>
</comment>
<evidence type="ECO:0000256" key="7">
    <source>
        <dbReference type="HAMAP-Rule" id="MF_00009"/>
    </source>
</evidence>
<dbReference type="NCBIfam" id="TIGR00043">
    <property type="entry name" value="rRNA maturation RNase YbeY"/>
    <property type="match status" value="1"/>
</dbReference>
<evidence type="ECO:0000256" key="2">
    <source>
        <dbReference type="ARBA" id="ARBA00022722"/>
    </source>
</evidence>
<proteinExistence type="inferred from homology"/>
<gene>
    <name evidence="7" type="primary">ybeY</name>
    <name evidence="8" type="ORF">A3B37_03275</name>
</gene>
<evidence type="ECO:0000313" key="8">
    <source>
        <dbReference type="EMBL" id="OHA08228.1"/>
    </source>
</evidence>
<keyword evidence="3 7" id="KW-0479">Metal-binding</keyword>
<keyword evidence="6 7" id="KW-0862">Zinc</keyword>